<protein>
    <recommendedName>
        <fullName evidence="4">Serpentine Receptor, class H</fullName>
    </recommendedName>
</protein>
<feature type="transmembrane region" description="Helical" evidence="1">
    <location>
        <begin position="61"/>
        <end position="85"/>
    </location>
</feature>
<evidence type="ECO:0000256" key="1">
    <source>
        <dbReference type="SAM" id="Phobius"/>
    </source>
</evidence>
<gene>
    <name evidence="2" type="ORF">CAMP_LOCUS5580</name>
</gene>
<dbReference type="OrthoDB" id="5791881at2759"/>
<keyword evidence="1" id="KW-0812">Transmembrane</keyword>
<name>A0A9P1MXX6_9PELO</name>
<dbReference type="PANTHER" id="PTHR22941">
    <property type="entry name" value="SERPENTINE RECEPTOR"/>
    <property type="match status" value="1"/>
</dbReference>
<dbReference type="PANTHER" id="PTHR22941:SF307">
    <property type="entry name" value="SERPENTINE RECEPTOR, CLASS H"/>
    <property type="match status" value="1"/>
</dbReference>
<dbReference type="AlphaFoldDB" id="A0A9P1MXX6"/>
<dbReference type="InterPro" id="IPR053220">
    <property type="entry name" value="Nematode_rcpt-like_serp_H"/>
</dbReference>
<evidence type="ECO:0000313" key="3">
    <source>
        <dbReference type="Proteomes" id="UP001152747"/>
    </source>
</evidence>
<dbReference type="EMBL" id="CANHGI010000002">
    <property type="protein sequence ID" value="CAI5442943.1"/>
    <property type="molecule type" value="Genomic_DNA"/>
</dbReference>
<dbReference type="Proteomes" id="UP001152747">
    <property type="component" value="Unassembled WGS sequence"/>
</dbReference>
<feature type="transmembrane region" description="Helical" evidence="1">
    <location>
        <begin position="105"/>
        <end position="126"/>
    </location>
</feature>
<accession>A0A9P1MXX6</accession>
<reference evidence="2" key="1">
    <citation type="submission" date="2022-11" db="EMBL/GenBank/DDBJ databases">
        <authorList>
            <person name="Kikuchi T."/>
        </authorList>
    </citation>
    <scope>NUCLEOTIDE SEQUENCE</scope>
    <source>
        <strain evidence="2">PS1010</strain>
    </source>
</reference>
<feature type="transmembrane region" description="Helical" evidence="1">
    <location>
        <begin position="26"/>
        <end position="49"/>
    </location>
</feature>
<sequence length="334" mass="39283">METYLQTTYKTCQSFDYFESNDFLKITLRIISIITFPLTIYCTFLIIYVTPESMKNVKSCFLYVHFFTFLFDCVDVLLLEPYLFLPAPVVYFNGIFYGYFGINHHILVWFGQYSIYLVGMSVIFLYQSRHSMIITAKYRITRTSTKIIYHTISYLFGAIVLAVYNLQDYDQDTVKLKFLQIYPCPPIEYFDQNARVITPNLSLIIYFQLIAIIWIVCHGLFWVLRTVHELTKKTSNISKKTREMQLKFIYTVSIQIAIPLLVMVFPVSYFTYMIAASSISQFMDNFIVLSMGLHGLLSNIALILVQKPYRDFTFCFICKNKHEKKVFSKVSRQL</sequence>
<feature type="transmembrane region" description="Helical" evidence="1">
    <location>
        <begin position="248"/>
        <end position="274"/>
    </location>
</feature>
<feature type="transmembrane region" description="Helical" evidence="1">
    <location>
        <begin position="147"/>
        <end position="166"/>
    </location>
</feature>
<organism evidence="2 3">
    <name type="scientific">Caenorhabditis angaria</name>
    <dbReference type="NCBI Taxonomy" id="860376"/>
    <lineage>
        <taxon>Eukaryota</taxon>
        <taxon>Metazoa</taxon>
        <taxon>Ecdysozoa</taxon>
        <taxon>Nematoda</taxon>
        <taxon>Chromadorea</taxon>
        <taxon>Rhabditida</taxon>
        <taxon>Rhabditina</taxon>
        <taxon>Rhabditomorpha</taxon>
        <taxon>Rhabditoidea</taxon>
        <taxon>Rhabditidae</taxon>
        <taxon>Peloderinae</taxon>
        <taxon>Caenorhabditis</taxon>
    </lineage>
</organism>
<comment type="caution">
    <text evidence="2">The sequence shown here is derived from an EMBL/GenBank/DDBJ whole genome shotgun (WGS) entry which is preliminary data.</text>
</comment>
<evidence type="ECO:0008006" key="4">
    <source>
        <dbReference type="Google" id="ProtNLM"/>
    </source>
</evidence>
<keyword evidence="1" id="KW-1133">Transmembrane helix</keyword>
<dbReference type="InterPro" id="IPR019422">
    <property type="entry name" value="7TM_GPCR_serpentine_rcpt_Srh"/>
</dbReference>
<dbReference type="Pfam" id="PF10318">
    <property type="entry name" value="7TM_GPCR_Srh"/>
    <property type="match status" value="1"/>
</dbReference>
<keyword evidence="3" id="KW-1185">Reference proteome</keyword>
<feature type="transmembrane region" description="Helical" evidence="1">
    <location>
        <begin position="286"/>
        <end position="305"/>
    </location>
</feature>
<evidence type="ECO:0000313" key="2">
    <source>
        <dbReference type="EMBL" id="CAI5442943.1"/>
    </source>
</evidence>
<feature type="transmembrane region" description="Helical" evidence="1">
    <location>
        <begin position="203"/>
        <end position="227"/>
    </location>
</feature>
<keyword evidence="1" id="KW-0472">Membrane</keyword>
<proteinExistence type="predicted"/>